<dbReference type="GO" id="GO:0016787">
    <property type="term" value="F:hydrolase activity"/>
    <property type="evidence" value="ECO:0007669"/>
    <property type="project" value="UniProtKB-KW"/>
</dbReference>
<dbReference type="InterPro" id="IPR000073">
    <property type="entry name" value="AB_hydrolase_1"/>
</dbReference>
<organism evidence="3 4">
    <name type="scientific">Microbacterium binotii</name>
    <dbReference type="NCBI Taxonomy" id="462710"/>
    <lineage>
        <taxon>Bacteria</taxon>
        <taxon>Bacillati</taxon>
        <taxon>Actinomycetota</taxon>
        <taxon>Actinomycetes</taxon>
        <taxon>Micrococcales</taxon>
        <taxon>Microbacteriaceae</taxon>
        <taxon>Microbacterium</taxon>
    </lineage>
</organism>
<dbReference type="RefSeq" id="WP_344230277.1">
    <property type="nucleotide sequence ID" value="NZ_BAAARI010000017.1"/>
</dbReference>
<proteinExistence type="predicted"/>
<accession>A0ABN3PMR7</accession>
<dbReference type="PANTHER" id="PTHR43798">
    <property type="entry name" value="MONOACYLGLYCEROL LIPASE"/>
    <property type="match status" value="1"/>
</dbReference>
<feature type="domain" description="AB hydrolase-1" evidence="2">
    <location>
        <begin position="25"/>
        <end position="264"/>
    </location>
</feature>
<dbReference type="Pfam" id="PF00561">
    <property type="entry name" value="Abhydrolase_1"/>
    <property type="match status" value="1"/>
</dbReference>
<evidence type="ECO:0000256" key="1">
    <source>
        <dbReference type="ARBA" id="ARBA00022801"/>
    </source>
</evidence>
<dbReference type="InterPro" id="IPR050266">
    <property type="entry name" value="AB_hydrolase_sf"/>
</dbReference>
<protein>
    <submittedName>
        <fullName evidence="3">Alpha/beta hydrolase</fullName>
    </submittedName>
</protein>
<name>A0ABN3PMR7_9MICO</name>
<dbReference type="SUPFAM" id="SSF53474">
    <property type="entry name" value="alpha/beta-Hydrolases"/>
    <property type="match status" value="1"/>
</dbReference>
<dbReference type="Gene3D" id="3.40.50.1820">
    <property type="entry name" value="alpha/beta hydrolase"/>
    <property type="match status" value="1"/>
</dbReference>
<dbReference type="EMBL" id="BAAARI010000017">
    <property type="protein sequence ID" value="GAA2586268.1"/>
    <property type="molecule type" value="Genomic_DNA"/>
</dbReference>
<dbReference type="PANTHER" id="PTHR43798:SF31">
    <property type="entry name" value="AB HYDROLASE SUPERFAMILY PROTEIN YCLE"/>
    <property type="match status" value="1"/>
</dbReference>
<reference evidence="3 4" key="1">
    <citation type="journal article" date="2019" name="Int. J. Syst. Evol. Microbiol.">
        <title>The Global Catalogue of Microorganisms (GCM) 10K type strain sequencing project: providing services to taxonomists for standard genome sequencing and annotation.</title>
        <authorList>
            <consortium name="The Broad Institute Genomics Platform"/>
            <consortium name="The Broad Institute Genome Sequencing Center for Infectious Disease"/>
            <person name="Wu L."/>
            <person name="Ma J."/>
        </authorList>
    </citation>
    <scope>NUCLEOTIDE SEQUENCE [LARGE SCALE GENOMIC DNA]</scope>
    <source>
        <strain evidence="3 4">JCM 16365</strain>
    </source>
</reference>
<keyword evidence="4" id="KW-1185">Reference proteome</keyword>
<dbReference type="Proteomes" id="UP001500274">
    <property type="component" value="Unassembled WGS sequence"/>
</dbReference>
<evidence type="ECO:0000313" key="3">
    <source>
        <dbReference type="EMBL" id="GAA2586268.1"/>
    </source>
</evidence>
<dbReference type="InterPro" id="IPR029058">
    <property type="entry name" value="AB_hydrolase_fold"/>
</dbReference>
<evidence type="ECO:0000259" key="2">
    <source>
        <dbReference type="Pfam" id="PF00561"/>
    </source>
</evidence>
<keyword evidence="1 3" id="KW-0378">Hydrolase</keyword>
<comment type="caution">
    <text evidence="3">The sequence shown here is derived from an EMBL/GenBank/DDBJ whole genome shotgun (WGS) entry which is preliminary data.</text>
</comment>
<evidence type="ECO:0000313" key="4">
    <source>
        <dbReference type="Proteomes" id="UP001500274"/>
    </source>
</evidence>
<gene>
    <name evidence="3" type="ORF">GCM10009862_26650</name>
</gene>
<sequence length="304" mass="32802">MVGRVVTTSDGVRLRVSDTDGGGIPLVMLHGWGQTAALFEGQLGGLADSRRVIAYDMRGHGLSDKPDHGYRIARLAADLRDVLDALRIERADLLGWSMGASVIWSYLELFGSARVRSLVLVDQPAAVIAWPWTTAERSAQTGAILPIDGLTRLAASIAVDENGDVVQRFVRSMFSEPVDEGVWCVVSEQIRRTPVHAALPLLVDHAAQDWTDVLGRIDVPVLVIGCEGSHVDVRSQRELAARIPGALVHVFGRDAASSHFPFLEATDAFNALVDAFLCGVARDASTGVETRGDTRSQLSRPVHV</sequence>